<dbReference type="GO" id="GO:0034553">
    <property type="term" value="P:mitochondrial respiratory chain complex II assembly"/>
    <property type="evidence" value="ECO:0007669"/>
    <property type="project" value="TreeGrafter"/>
</dbReference>
<dbReference type="Proteomes" id="UP000722791">
    <property type="component" value="Unassembled WGS sequence"/>
</dbReference>
<feature type="compositionally biased region" description="Basic and acidic residues" evidence="3">
    <location>
        <begin position="93"/>
        <end position="102"/>
    </location>
</feature>
<reference evidence="4" key="1">
    <citation type="journal article" date="2021" name="Proc. Natl. Acad. Sci. U.S.A.">
        <title>Three genomes in the algal genus Volvox reveal the fate of a haploid sex-determining region after a transition to homothallism.</title>
        <authorList>
            <person name="Yamamoto K."/>
            <person name="Hamaji T."/>
            <person name="Kawai-Toyooka H."/>
            <person name="Matsuzaki R."/>
            <person name="Takahashi F."/>
            <person name="Nishimura Y."/>
            <person name="Kawachi M."/>
            <person name="Noguchi H."/>
            <person name="Minakuchi Y."/>
            <person name="Umen J.G."/>
            <person name="Toyoda A."/>
            <person name="Nozaki H."/>
        </authorList>
    </citation>
    <scope>NUCLEOTIDE SEQUENCE</scope>
    <source>
        <strain evidence="4">NIES-3785</strain>
    </source>
</reference>
<dbReference type="Pfam" id="PF07896">
    <property type="entry name" value="DUF1674"/>
    <property type="match status" value="1"/>
</dbReference>
<sequence length="138" mass="15107">MNACARIAGVACRRALGGITATCSYGESALWLSSLQETNQVIFYRRQWSSQPDLTASSSSQTQSPIDTFTAGLQKKTELELLELIQKSRADELRGADGKAGEEVEEVANPETGELYGPRGKEPTRFGDWELKGKCVDF</sequence>
<organism evidence="4 5">
    <name type="scientific">Volvox reticuliferus</name>
    <dbReference type="NCBI Taxonomy" id="1737510"/>
    <lineage>
        <taxon>Eukaryota</taxon>
        <taxon>Viridiplantae</taxon>
        <taxon>Chlorophyta</taxon>
        <taxon>core chlorophytes</taxon>
        <taxon>Chlorophyceae</taxon>
        <taxon>CS clade</taxon>
        <taxon>Chlamydomonadales</taxon>
        <taxon>Volvocaceae</taxon>
        <taxon>Volvox</taxon>
    </lineage>
</organism>
<dbReference type="InterPro" id="IPR012875">
    <property type="entry name" value="SDHF4"/>
</dbReference>
<evidence type="ECO:0000256" key="2">
    <source>
        <dbReference type="ARBA" id="ARBA00022170"/>
    </source>
</evidence>
<dbReference type="EMBL" id="BNCQ01000075">
    <property type="protein sequence ID" value="GIM16157.1"/>
    <property type="molecule type" value="Genomic_DNA"/>
</dbReference>
<evidence type="ECO:0000256" key="3">
    <source>
        <dbReference type="SAM" id="MobiDB-lite"/>
    </source>
</evidence>
<evidence type="ECO:0000313" key="4">
    <source>
        <dbReference type="EMBL" id="GIM16157.1"/>
    </source>
</evidence>
<accession>A0A8J4LZV7</accession>
<comment type="similarity">
    <text evidence="1">Belongs to the SDHAF4 family.</text>
</comment>
<protein>
    <recommendedName>
        <fullName evidence="2">Succinate dehydrogenase assembly factor 4, mitochondrial</fullName>
    </recommendedName>
</protein>
<comment type="caution">
    <text evidence="4">The sequence shown here is derived from an EMBL/GenBank/DDBJ whole genome shotgun (WGS) entry which is preliminary data.</text>
</comment>
<dbReference type="PANTHER" id="PTHR28524:SF3">
    <property type="entry name" value="SUCCINATE DEHYDROGENASE ASSEMBLY FACTOR 4, MITOCHONDRIAL"/>
    <property type="match status" value="1"/>
</dbReference>
<evidence type="ECO:0000313" key="5">
    <source>
        <dbReference type="Proteomes" id="UP000722791"/>
    </source>
</evidence>
<dbReference type="AlphaFoldDB" id="A0A8J4LZV7"/>
<proteinExistence type="inferred from homology"/>
<gene>
    <name evidence="4" type="ORF">Vretimale_18808</name>
</gene>
<evidence type="ECO:0000256" key="1">
    <source>
        <dbReference type="ARBA" id="ARBA00005701"/>
    </source>
</evidence>
<dbReference type="PANTHER" id="PTHR28524">
    <property type="entry name" value="SUCCINATE DEHYDROGENASE ASSEMBLY FACTOR 4, MITOCHONDRIAL"/>
    <property type="match status" value="1"/>
</dbReference>
<feature type="region of interest" description="Disordered" evidence="3">
    <location>
        <begin position="93"/>
        <end position="123"/>
    </location>
</feature>
<dbReference type="GO" id="GO:0005739">
    <property type="term" value="C:mitochondrion"/>
    <property type="evidence" value="ECO:0007669"/>
    <property type="project" value="TreeGrafter"/>
</dbReference>
<name>A0A8J4LZV7_9CHLO</name>